<feature type="domain" description="PRD" evidence="6">
    <location>
        <begin position="321"/>
        <end position="427"/>
    </location>
</feature>
<evidence type="ECO:0000256" key="1">
    <source>
        <dbReference type="ARBA" id="ARBA00022737"/>
    </source>
</evidence>
<dbReference type="InterPro" id="IPR036634">
    <property type="entry name" value="PRD_sf"/>
</dbReference>
<gene>
    <name evidence="7" type="ORF">DEO23_01985</name>
</gene>
<accession>A0A2U2RNM1</accession>
<dbReference type="PANTHER" id="PTHR30185">
    <property type="entry name" value="CRYPTIC BETA-GLUCOSIDE BGL OPERON ANTITERMINATOR"/>
    <property type="match status" value="1"/>
</dbReference>
<dbReference type="Pfam" id="PF00874">
    <property type="entry name" value="PRD"/>
    <property type="match status" value="1"/>
</dbReference>
<dbReference type="InterPro" id="IPR011608">
    <property type="entry name" value="PRD"/>
</dbReference>
<evidence type="ECO:0000259" key="6">
    <source>
        <dbReference type="PROSITE" id="PS51372"/>
    </source>
</evidence>
<dbReference type="InterPro" id="IPR002178">
    <property type="entry name" value="PTS_EIIA_type-2_dom"/>
</dbReference>
<feature type="region of interest" description="Disordered" evidence="4">
    <location>
        <begin position="1"/>
        <end position="39"/>
    </location>
</feature>
<dbReference type="Gene3D" id="1.10.10.10">
    <property type="entry name" value="Winged helix-like DNA-binding domain superfamily/Winged helix DNA-binding domain"/>
    <property type="match status" value="1"/>
</dbReference>
<dbReference type="Gene3D" id="3.40.930.10">
    <property type="entry name" value="Mannitol-specific EII, Chain A"/>
    <property type="match status" value="1"/>
</dbReference>
<keyword evidence="2" id="KW-0805">Transcription regulation</keyword>
<dbReference type="AlphaFoldDB" id="A0A2U2RNM1"/>
<dbReference type="PROSITE" id="PS51094">
    <property type="entry name" value="PTS_EIIA_TYPE_2"/>
    <property type="match status" value="1"/>
</dbReference>
<dbReference type="InterPro" id="IPR016152">
    <property type="entry name" value="PTrfase/Anion_transptr"/>
</dbReference>
<dbReference type="PANTHER" id="PTHR30185:SF18">
    <property type="entry name" value="TRANSCRIPTIONAL REGULATOR MTLR"/>
    <property type="match status" value="1"/>
</dbReference>
<dbReference type="EMBL" id="QFKX01000001">
    <property type="protein sequence ID" value="PWH07431.1"/>
    <property type="molecule type" value="Genomic_DNA"/>
</dbReference>
<organism evidence="7 8">
    <name type="scientific">Brachybacterium endophyticum</name>
    <dbReference type="NCBI Taxonomy" id="2182385"/>
    <lineage>
        <taxon>Bacteria</taxon>
        <taxon>Bacillati</taxon>
        <taxon>Actinomycetota</taxon>
        <taxon>Actinomycetes</taxon>
        <taxon>Micrococcales</taxon>
        <taxon>Dermabacteraceae</taxon>
        <taxon>Brachybacterium</taxon>
    </lineage>
</organism>
<sequence>MGGGPAGLRSPTSHRLCPPSHRLVPVSPSRPKETAIAATRERRERALLDLLRRADGPVPTRRISAALGAAPRTIRDDVARLNAAASQPLILSDGQGYRLAATAPGDPTPPAPREGPSSGPQARLDEVLRTIIGAEWTDVYELAESLHVSDSTLAADLSKARAILRGHDLTFRRRGDLVQIVGGEREKRRLMRSLLFSREDGAPADVLGAVRAEPDGLLGRLHSAVTGPLREQGLELNPYLLADLLLHLVVTVERERAEPSSSAVPEATGTSASAEDPLVARIASGIHEATGVPLPPADHGVLLQALSTGAGHSGERLAQGGADDAFLAEFDRVLEAVSSAFGLRWGADATREALARHTRLMLERARAGRQIESSFGHDFQRSLPMVHEITVHFVHHLEALTGQRFTDGEIELLSLHLGTEFRFQLESGPRVTITLVAPRYGRVTSALADRLAGTLDRSAVIEHREQDAAHLGSITSDLVVSTVPLPELTSAPVIRISPLLTDQDLQAVQRGIHAERNRQRRDRARARLVRLLDPALFLHVDELPSGQDAIRRAAQAMTEQGAVPDTFADDVIERDARSSTAFPGRFAIPHSLHHDAHRTSICVLTTENDIDWSGTPVRLMLLFSIAPDGLEAFREVLDLLIEVLSEAENVLALAERGTDFEAFLARLLRMLD</sequence>
<evidence type="ECO:0000256" key="4">
    <source>
        <dbReference type="SAM" id="MobiDB-lite"/>
    </source>
</evidence>
<feature type="domain" description="PTS EIIA type-2" evidence="5">
    <location>
        <begin position="530"/>
        <end position="672"/>
    </location>
</feature>
<evidence type="ECO:0000256" key="3">
    <source>
        <dbReference type="ARBA" id="ARBA00023163"/>
    </source>
</evidence>
<name>A0A2U2RNM1_9MICO</name>
<evidence type="ECO:0000313" key="8">
    <source>
        <dbReference type="Proteomes" id="UP000245590"/>
    </source>
</evidence>
<dbReference type="PROSITE" id="PS51372">
    <property type="entry name" value="PRD_2"/>
    <property type="match status" value="1"/>
</dbReference>
<dbReference type="InterPro" id="IPR036388">
    <property type="entry name" value="WH-like_DNA-bd_sf"/>
</dbReference>
<protein>
    <submittedName>
        <fullName evidence="7">Uncharacterized protein</fullName>
    </submittedName>
</protein>
<dbReference type="InterPro" id="IPR050661">
    <property type="entry name" value="BglG_antiterminators"/>
</dbReference>
<evidence type="ECO:0000256" key="2">
    <source>
        <dbReference type="ARBA" id="ARBA00023015"/>
    </source>
</evidence>
<keyword evidence="3" id="KW-0804">Transcription</keyword>
<keyword evidence="8" id="KW-1185">Reference proteome</keyword>
<reference evidence="7 8" key="1">
    <citation type="submission" date="2018-05" db="EMBL/GenBank/DDBJ databases">
        <title>Brachybacterium sp. M1HQ-2T, whole genome shotgun sequence.</title>
        <authorList>
            <person name="Tuo L."/>
        </authorList>
    </citation>
    <scope>NUCLEOTIDE SEQUENCE [LARGE SCALE GENOMIC DNA]</scope>
    <source>
        <strain evidence="7 8">M1HQ-2</strain>
    </source>
</reference>
<dbReference type="SUPFAM" id="SSF63520">
    <property type="entry name" value="PTS-regulatory domain, PRD"/>
    <property type="match status" value="1"/>
</dbReference>
<dbReference type="GO" id="GO:0006355">
    <property type="term" value="P:regulation of DNA-templated transcription"/>
    <property type="evidence" value="ECO:0007669"/>
    <property type="project" value="InterPro"/>
</dbReference>
<dbReference type="Proteomes" id="UP000245590">
    <property type="component" value="Unassembled WGS sequence"/>
</dbReference>
<dbReference type="SUPFAM" id="SSF55804">
    <property type="entry name" value="Phoshotransferase/anion transport protein"/>
    <property type="match status" value="1"/>
</dbReference>
<keyword evidence="1" id="KW-0677">Repeat</keyword>
<dbReference type="Pfam" id="PF00359">
    <property type="entry name" value="PTS_EIIA_2"/>
    <property type="match status" value="1"/>
</dbReference>
<evidence type="ECO:0000259" key="5">
    <source>
        <dbReference type="PROSITE" id="PS51094"/>
    </source>
</evidence>
<feature type="region of interest" description="Disordered" evidence="4">
    <location>
        <begin position="98"/>
        <end position="121"/>
    </location>
</feature>
<dbReference type="Gene3D" id="1.10.1790.10">
    <property type="entry name" value="PRD domain"/>
    <property type="match status" value="1"/>
</dbReference>
<evidence type="ECO:0000313" key="7">
    <source>
        <dbReference type="EMBL" id="PWH07431.1"/>
    </source>
</evidence>
<dbReference type="OrthoDB" id="1640042at2"/>
<comment type="caution">
    <text evidence="7">The sequence shown here is derived from an EMBL/GenBank/DDBJ whole genome shotgun (WGS) entry which is preliminary data.</text>
</comment>
<proteinExistence type="predicted"/>